<evidence type="ECO:0000259" key="1">
    <source>
        <dbReference type="Pfam" id="PF08522"/>
    </source>
</evidence>
<feature type="domain" description="BT-3987-like N-terminal" evidence="1">
    <location>
        <begin position="66"/>
        <end position="161"/>
    </location>
</feature>
<dbReference type="Gene3D" id="2.60.40.1740">
    <property type="entry name" value="hypothetical protein (bacova_03559)"/>
    <property type="match status" value="1"/>
</dbReference>
<keyword evidence="3" id="KW-1185">Reference proteome</keyword>
<sequence length="317" mass="34653">MKKVFSNIFMIGALATSLVSCVKEDQAFNPEASPSVVGFRNVNNTISSPTSTPIPMFQAAFDIMPAAEFMLPISYSGPTAAPNDVSVTVEVDPTVVTTYNDEVNEGDPYTIMPTTLYTIENPTAIIKKGERIGYIKVIVKTADFDLDEMYAVGLKIKSTTSGGISLNYGTAVYRLDAKNHWDGEYKVTGSYVDNDNPAFKGLYPYNHMFLITASANECYAYNDDYGLTGFVFNTGTGASYYSNWTPQFRFDAGKVVEVTNAYGQGAGTRFGKLSPDGANTVTESGDVITIDVKYVMVQVTRDRCVFTEKWVKTGARP</sequence>
<dbReference type="AlphaFoldDB" id="A0A327R2D7"/>
<evidence type="ECO:0000313" key="3">
    <source>
        <dbReference type="Proteomes" id="UP000249547"/>
    </source>
</evidence>
<reference evidence="2 3" key="1">
    <citation type="submission" date="2018-06" db="EMBL/GenBank/DDBJ databases">
        <title>Genomic Encyclopedia of Archaeal and Bacterial Type Strains, Phase II (KMG-II): from individual species to whole genera.</title>
        <authorList>
            <person name="Goeker M."/>
        </authorList>
    </citation>
    <scope>NUCLEOTIDE SEQUENCE [LARGE SCALE GENOMIC DNA]</scope>
    <source>
        <strain evidence="2 3">DSM 23857</strain>
    </source>
</reference>
<dbReference type="InterPro" id="IPR013728">
    <property type="entry name" value="BT_3987-like_N"/>
</dbReference>
<gene>
    <name evidence="2" type="ORF">LX64_00616</name>
</gene>
<dbReference type="OrthoDB" id="740324at2"/>
<dbReference type="Pfam" id="PF08522">
    <property type="entry name" value="BT_3987-like_N"/>
    <property type="match status" value="1"/>
</dbReference>
<dbReference type="Proteomes" id="UP000249547">
    <property type="component" value="Unassembled WGS sequence"/>
</dbReference>
<evidence type="ECO:0000313" key="2">
    <source>
        <dbReference type="EMBL" id="RAJ11009.1"/>
    </source>
</evidence>
<protein>
    <submittedName>
        <fullName evidence="2">Uncharacterized protein DUF1735</fullName>
    </submittedName>
</protein>
<proteinExistence type="predicted"/>
<comment type="caution">
    <text evidence="2">The sequence shown here is derived from an EMBL/GenBank/DDBJ whole genome shotgun (WGS) entry which is preliminary data.</text>
</comment>
<dbReference type="EMBL" id="QLLL01000001">
    <property type="protein sequence ID" value="RAJ11009.1"/>
    <property type="molecule type" value="Genomic_DNA"/>
</dbReference>
<dbReference type="RefSeq" id="WP_111596115.1">
    <property type="nucleotide sequence ID" value="NZ_QLLL01000001.1"/>
</dbReference>
<accession>A0A327R2D7</accession>
<organism evidence="2 3">
    <name type="scientific">Chitinophaga skermanii</name>
    <dbReference type="NCBI Taxonomy" id="331697"/>
    <lineage>
        <taxon>Bacteria</taxon>
        <taxon>Pseudomonadati</taxon>
        <taxon>Bacteroidota</taxon>
        <taxon>Chitinophagia</taxon>
        <taxon>Chitinophagales</taxon>
        <taxon>Chitinophagaceae</taxon>
        <taxon>Chitinophaga</taxon>
    </lineage>
</organism>
<name>A0A327R2D7_9BACT</name>
<dbReference type="PROSITE" id="PS51257">
    <property type="entry name" value="PROKAR_LIPOPROTEIN"/>
    <property type="match status" value="1"/>
</dbReference>